<proteinExistence type="inferred from homology"/>
<dbReference type="InterPro" id="IPR000215">
    <property type="entry name" value="Serpin_fam"/>
</dbReference>
<dbReference type="Gene3D" id="2.30.39.10">
    <property type="entry name" value="Alpha-1-antitrypsin, domain 1"/>
    <property type="match status" value="1"/>
</dbReference>
<gene>
    <name evidence="3" type="ORF">I7412_09895</name>
</gene>
<dbReference type="PANTHER" id="PTHR11461:SF211">
    <property type="entry name" value="GH10112P-RELATED"/>
    <property type="match status" value="1"/>
</dbReference>
<evidence type="ECO:0000259" key="2">
    <source>
        <dbReference type="SMART" id="SM00093"/>
    </source>
</evidence>
<name>A0A937RKA2_9ACTN</name>
<evidence type="ECO:0000256" key="1">
    <source>
        <dbReference type="RuleBase" id="RU000411"/>
    </source>
</evidence>
<dbReference type="InterPro" id="IPR036186">
    <property type="entry name" value="Serpin_sf"/>
</dbReference>
<keyword evidence="4" id="KW-1185">Reference proteome</keyword>
<dbReference type="CDD" id="cd19590">
    <property type="entry name" value="serpin_thermopin-like"/>
    <property type="match status" value="1"/>
</dbReference>
<dbReference type="SMART" id="SM00093">
    <property type="entry name" value="SERPIN"/>
    <property type="match status" value="1"/>
</dbReference>
<dbReference type="PROSITE" id="PS51257">
    <property type="entry name" value="PROKAR_LIPOPROTEIN"/>
    <property type="match status" value="1"/>
</dbReference>
<dbReference type="GO" id="GO:0004867">
    <property type="term" value="F:serine-type endopeptidase inhibitor activity"/>
    <property type="evidence" value="ECO:0007669"/>
    <property type="project" value="InterPro"/>
</dbReference>
<dbReference type="PANTHER" id="PTHR11461">
    <property type="entry name" value="SERINE PROTEASE INHIBITOR, SERPIN"/>
    <property type="match status" value="1"/>
</dbReference>
<dbReference type="Pfam" id="PF00079">
    <property type="entry name" value="Serpin"/>
    <property type="match status" value="1"/>
</dbReference>
<dbReference type="InterPro" id="IPR042178">
    <property type="entry name" value="Serpin_sf_1"/>
</dbReference>
<dbReference type="AlphaFoldDB" id="A0A937RKA2"/>
<accession>A0A937RKA2</accession>
<reference evidence="3" key="1">
    <citation type="submission" date="2020-12" db="EMBL/GenBank/DDBJ databases">
        <title>Genomic characterization of non-nitrogen-fixing Frankia strains.</title>
        <authorList>
            <person name="Carlos-Shanley C."/>
            <person name="Guerra T."/>
            <person name="Hahn D."/>
        </authorList>
    </citation>
    <scope>NUCLEOTIDE SEQUENCE</scope>
    <source>
        <strain evidence="3">CN6</strain>
    </source>
</reference>
<dbReference type="SUPFAM" id="SSF56574">
    <property type="entry name" value="Serpins"/>
    <property type="match status" value="1"/>
</dbReference>
<dbReference type="RefSeq" id="WP_203002954.1">
    <property type="nucleotide sequence ID" value="NZ_JADWYU010000098.1"/>
</dbReference>
<comment type="similarity">
    <text evidence="1">Belongs to the serpin family.</text>
</comment>
<sequence length="444" mass="46452">MLRRDFLRTALLGAAGLGMGAGALGCGGGSGGGSGSVAEVRVDRASADATTLDGAAAAVLAFTADLYRKAAAAGEGNLVCSPYSVAVALGMTRAGARGQTGTEMDLVLHSLDTSSSPEGPAVEGMLHPGLNALAQLVESRAGKRERSDGSEAEISLDVANSLWGQRDLRWQEPFLETLARYYGTGMRQVDYKADAAGAGRAINRWVSDQTHERIPELLAPGLLNALTRLVLVNALYLRAPWDEPFGDAQPAPFTLADGSVVSADLMSVTLNHPSAYQVGPGWRAVDIPYAGGELAMAVVLPDEGRFDETQASLDGPALRGLLTGFSSAMVNLDLPRWTMRTKVQLGDLLAALGMPTAFTDDADFSGMTTAEPLKIDKVIHEAFIAVDEEGTEAAAATAVVMEVAAGAPDQIVDLTVDRPYLFVIHDVETATPLFIGRVADPTAE</sequence>
<dbReference type="InterPro" id="IPR023796">
    <property type="entry name" value="Serpin_dom"/>
</dbReference>
<comment type="caution">
    <text evidence="3">The sequence shown here is derived from an EMBL/GenBank/DDBJ whole genome shotgun (WGS) entry which is preliminary data.</text>
</comment>
<dbReference type="InterPro" id="IPR042185">
    <property type="entry name" value="Serpin_sf_2"/>
</dbReference>
<dbReference type="Proteomes" id="UP000604475">
    <property type="component" value="Unassembled WGS sequence"/>
</dbReference>
<feature type="domain" description="Serpin" evidence="2">
    <location>
        <begin position="64"/>
        <end position="441"/>
    </location>
</feature>
<dbReference type="GO" id="GO:0005615">
    <property type="term" value="C:extracellular space"/>
    <property type="evidence" value="ECO:0007669"/>
    <property type="project" value="InterPro"/>
</dbReference>
<evidence type="ECO:0000313" key="4">
    <source>
        <dbReference type="Proteomes" id="UP000604475"/>
    </source>
</evidence>
<dbReference type="EMBL" id="JAEACQ010000161">
    <property type="protein sequence ID" value="MBL7627476.1"/>
    <property type="molecule type" value="Genomic_DNA"/>
</dbReference>
<dbReference type="Gene3D" id="3.30.497.10">
    <property type="entry name" value="Antithrombin, subunit I, domain 2"/>
    <property type="match status" value="1"/>
</dbReference>
<organism evidence="3 4">
    <name type="scientific">Frankia nepalensis</name>
    <dbReference type="NCBI Taxonomy" id="1836974"/>
    <lineage>
        <taxon>Bacteria</taxon>
        <taxon>Bacillati</taxon>
        <taxon>Actinomycetota</taxon>
        <taxon>Actinomycetes</taxon>
        <taxon>Frankiales</taxon>
        <taxon>Frankiaceae</taxon>
        <taxon>Frankia</taxon>
    </lineage>
</organism>
<evidence type="ECO:0000313" key="3">
    <source>
        <dbReference type="EMBL" id="MBL7627476.1"/>
    </source>
</evidence>
<protein>
    <submittedName>
        <fullName evidence="3">Serpin family protein</fullName>
    </submittedName>
</protein>